<dbReference type="InterPro" id="IPR023186">
    <property type="entry name" value="IUNH"/>
</dbReference>
<dbReference type="SUPFAM" id="SSF53590">
    <property type="entry name" value="Nucleoside hydrolase"/>
    <property type="match status" value="1"/>
</dbReference>
<keyword evidence="1 4" id="KW-0378">Hydrolase</keyword>
<protein>
    <submittedName>
        <fullName evidence="4">Pyrimidine-specific ribonucleoside hydrolase RihA</fullName>
    </submittedName>
</protein>
<evidence type="ECO:0000313" key="5">
    <source>
        <dbReference type="Proteomes" id="UP000028868"/>
    </source>
</evidence>
<keyword evidence="5" id="KW-1185">Reference proteome</keyword>
<dbReference type="Proteomes" id="UP000028868">
    <property type="component" value="Unassembled WGS sequence"/>
</dbReference>
<evidence type="ECO:0000313" key="4">
    <source>
        <dbReference type="EMBL" id="CDQ24844.1"/>
    </source>
</evidence>
<evidence type="ECO:0000256" key="1">
    <source>
        <dbReference type="ARBA" id="ARBA00022801"/>
    </source>
</evidence>
<dbReference type="CDD" id="cd00455">
    <property type="entry name" value="nuc_hydro"/>
    <property type="match status" value="1"/>
</dbReference>
<name>A0A024P6V6_9BACI</name>
<organism evidence="4 5">
    <name type="scientific">Halobacillus karajensis</name>
    <dbReference type="NCBI Taxonomy" id="195088"/>
    <lineage>
        <taxon>Bacteria</taxon>
        <taxon>Bacillati</taxon>
        <taxon>Bacillota</taxon>
        <taxon>Bacilli</taxon>
        <taxon>Bacillales</taxon>
        <taxon>Bacillaceae</taxon>
        <taxon>Halobacillus</taxon>
    </lineage>
</organism>
<sequence length="313" mass="35124">MRKVMIFADPGVDDSFAIMYALLHPEIEVVGIVTEYGNVSQKIALRNTAYLLQLANREDIPIIQGAEKPLTGTKPEFFYDIHGPHGLGPFIPSVHIPKKIFPFKKIYELIHTYKKQLTIINLSRLTSLALTYIQSEGNIHKAGDIYVMGGAFFVPGNLTPVAEANIFGDPQAAKIVASNGNHITFVPLNISNHAIILLDTMKQVAKQNNTPFSQIIYPIMNYYSQKYKSILPGVEGAPLHDVTLFSYLSQPEKYTVVKGQVQITTESNSKGLTYADFRPVPKYIKNYPMHQIIVDFDREAFTRDFVKVMTGEQ</sequence>
<feature type="domain" description="Inosine/uridine-preferring nucleoside hydrolase" evidence="3">
    <location>
        <begin position="4"/>
        <end position="302"/>
    </location>
</feature>
<reference evidence="5" key="1">
    <citation type="submission" date="2014-03" db="EMBL/GenBank/DDBJ databases">
        <authorList>
            <person name="Urmite Genomes U."/>
        </authorList>
    </citation>
    <scope>NUCLEOTIDE SEQUENCE [LARGE SCALE GENOMIC DNA]</scope>
    <source>
        <strain evidence="5">HD-03</strain>
    </source>
</reference>
<dbReference type="EMBL" id="CCDI010000004">
    <property type="protein sequence ID" value="CDQ24844.1"/>
    <property type="molecule type" value="Genomic_DNA"/>
</dbReference>
<dbReference type="Gene3D" id="3.90.245.10">
    <property type="entry name" value="Ribonucleoside hydrolase-like"/>
    <property type="match status" value="1"/>
</dbReference>
<dbReference type="AlphaFoldDB" id="A0A024P6V6"/>
<evidence type="ECO:0000256" key="2">
    <source>
        <dbReference type="ARBA" id="ARBA00023295"/>
    </source>
</evidence>
<comment type="caution">
    <text evidence="4">The sequence shown here is derived from an EMBL/GenBank/DDBJ whole genome shotgun (WGS) entry which is preliminary data.</text>
</comment>
<dbReference type="GO" id="GO:0006152">
    <property type="term" value="P:purine nucleoside catabolic process"/>
    <property type="evidence" value="ECO:0007669"/>
    <property type="project" value="TreeGrafter"/>
</dbReference>
<dbReference type="RefSeq" id="WP_035510102.1">
    <property type="nucleotide sequence ID" value="NZ_CCDH010000003.1"/>
</dbReference>
<dbReference type="PANTHER" id="PTHR12304:SF4">
    <property type="entry name" value="URIDINE NUCLEOSIDASE"/>
    <property type="match status" value="1"/>
</dbReference>
<keyword evidence="2" id="KW-0326">Glycosidase</keyword>
<dbReference type="GO" id="GO:0008477">
    <property type="term" value="F:purine nucleosidase activity"/>
    <property type="evidence" value="ECO:0007669"/>
    <property type="project" value="TreeGrafter"/>
</dbReference>
<dbReference type="Pfam" id="PF01156">
    <property type="entry name" value="IU_nuc_hydro"/>
    <property type="match status" value="1"/>
</dbReference>
<dbReference type="GO" id="GO:0005829">
    <property type="term" value="C:cytosol"/>
    <property type="evidence" value="ECO:0007669"/>
    <property type="project" value="TreeGrafter"/>
</dbReference>
<evidence type="ECO:0000259" key="3">
    <source>
        <dbReference type="Pfam" id="PF01156"/>
    </source>
</evidence>
<dbReference type="OrthoDB" id="9797882at2"/>
<proteinExistence type="predicted"/>
<dbReference type="InterPro" id="IPR001910">
    <property type="entry name" value="Inosine/uridine_hydrolase_dom"/>
</dbReference>
<accession>A0A024P6V6</accession>
<dbReference type="PANTHER" id="PTHR12304">
    <property type="entry name" value="INOSINE-URIDINE PREFERRING NUCLEOSIDE HYDROLASE"/>
    <property type="match status" value="1"/>
</dbReference>
<gene>
    <name evidence="4" type="primary">rihA_2</name>
    <name evidence="4" type="ORF">BN983_03143</name>
</gene>
<dbReference type="InterPro" id="IPR036452">
    <property type="entry name" value="Ribo_hydro-like"/>
</dbReference>
<reference evidence="4 5" key="2">
    <citation type="submission" date="2014-05" db="EMBL/GenBank/DDBJ databases">
        <title>Draft genome sequence of Halobacillus karajensis HK-03.</title>
        <authorList>
            <person name="Khelaifia S."/>
            <person name="Croce O."/>
            <person name="Lagier J.C."/>
            <person name="Raoult D."/>
        </authorList>
    </citation>
    <scope>NUCLEOTIDE SEQUENCE [LARGE SCALE GENOMIC DNA]</scope>
    <source>
        <strain evidence="4 5">HD-03</strain>
    </source>
</reference>